<accession>A0A833V690</accession>
<dbReference type="InterPro" id="IPR036047">
    <property type="entry name" value="F-box-like_dom_sf"/>
</dbReference>
<protein>
    <submittedName>
        <fullName evidence="3">F-box/kelch-repeat protein SKIP6-like protein</fullName>
    </submittedName>
</protein>
<dbReference type="InterPro" id="IPR015915">
    <property type="entry name" value="Kelch-typ_b-propeller"/>
</dbReference>
<dbReference type="PANTHER" id="PTHR24414:SF23">
    <property type="entry name" value="F-BOX_KELCH-REPEAT PROTEIN SKIP6"/>
    <property type="match status" value="1"/>
</dbReference>
<dbReference type="AlphaFoldDB" id="A0A833V690"/>
<feature type="domain" description="FKB95-like N-terminal Kelch" evidence="2">
    <location>
        <begin position="92"/>
        <end position="341"/>
    </location>
</feature>
<dbReference type="Gene3D" id="2.120.10.80">
    <property type="entry name" value="Kelch-type beta propeller"/>
    <property type="match status" value="1"/>
</dbReference>
<dbReference type="InterPro" id="IPR057499">
    <property type="entry name" value="Kelch_FKB95"/>
</dbReference>
<dbReference type="InterPro" id="IPR050354">
    <property type="entry name" value="F-box/kelch-repeat_ARATH"/>
</dbReference>
<dbReference type="CDD" id="cd22152">
    <property type="entry name" value="F-box_AtAFR-like"/>
    <property type="match status" value="1"/>
</dbReference>
<evidence type="ECO:0000259" key="1">
    <source>
        <dbReference type="Pfam" id="PF00646"/>
    </source>
</evidence>
<name>A0A833V690_9POAL</name>
<dbReference type="SUPFAM" id="SSF117281">
    <property type="entry name" value="Kelch motif"/>
    <property type="match status" value="1"/>
</dbReference>
<dbReference type="SUPFAM" id="SSF81383">
    <property type="entry name" value="F-box domain"/>
    <property type="match status" value="1"/>
</dbReference>
<evidence type="ECO:0000259" key="2">
    <source>
        <dbReference type="Pfam" id="PF25210"/>
    </source>
</evidence>
<comment type="caution">
    <text evidence="3">The sequence shown here is derived from an EMBL/GenBank/DDBJ whole genome shotgun (WGS) entry which is preliminary data.</text>
</comment>
<dbReference type="Pfam" id="PF00646">
    <property type="entry name" value="F-box"/>
    <property type="match status" value="1"/>
</dbReference>
<feature type="domain" description="F-box" evidence="1">
    <location>
        <begin position="12"/>
        <end position="51"/>
    </location>
</feature>
<dbReference type="Pfam" id="PF25210">
    <property type="entry name" value="Kelch_FKB95"/>
    <property type="match status" value="1"/>
</dbReference>
<dbReference type="PANTHER" id="PTHR24414">
    <property type="entry name" value="F-BOX/KELCH-REPEAT PROTEIN SKIP4"/>
    <property type="match status" value="1"/>
</dbReference>
<proteinExistence type="predicted"/>
<sequence length="359" mass="39681">MEMEDPPCTRLFPDLPDEIAVRIIARIPRSHHRSLCYVSKSWRSFLLSRLLFTLRSSVTHSTEPTICLNIRTQTNQSPWLVLNQGRSHPDYLPSPPLSTVGSACATVGPFVFVVGGSLSSVPSNVVQILDLRIGGQWFPGPRMSTAREFAAASFLNGRLYAIGGCLSSSEGWAESLNPFDKNPQWVPIDSPVHVREKWMHGCVVLSGQVLAMADRGGVAYDPGQDTGSCSWGPVPKRLDLGWKGRAVVVNGILYTYDYMGKIKGYDPVMDKWRPVMGVDKQLPKFLCGATLANLHGVLCVIWEQRRNGGKQKEMMVDWAGIRVTDLRNEGLHGSILWWETVALGMPYGSAIAHCVVAEF</sequence>
<dbReference type="InterPro" id="IPR001810">
    <property type="entry name" value="F-box_dom"/>
</dbReference>
<reference evidence="3" key="1">
    <citation type="submission" date="2020-01" db="EMBL/GenBank/DDBJ databases">
        <title>Genome sequence of Kobresia littledalei, the first chromosome-level genome in the family Cyperaceae.</title>
        <authorList>
            <person name="Qu G."/>
        </authorList>
    </citation>
    <scope>NUCLEOTIDE SEQUENCE</scope>
    <source>
        <strain evidence="3">C.B.Clarke</strain>
        <tissue evidence="3">Leaf</tissue>
    </source>
</reference>
<evidence type="ECO:0000313" key="4">
    <source>
        <dbReference type="Proteomes" id="UP000623129"/>
    </source>
</evidence>
<dbReference type="OrthoDB" id="45365at2759"/>
<evidence type="ECO:0000313" key="3">
    <source>
        <dbReference type="EMBL" id="KAF3326396.1"/>
    </source>
</evidence>
<dbReference type="EMBL" id="SWLB01000018">
    <property type="protein sequence ID" value="KAF3326396.1"/>
    <property type="molecule type" value="Genomic_DNA"/>
</dbReference>
<organism evidence="3 4">
    <name type="scientific">Carex littledalei</name>
    <dbReference type="NCBI Taxonomy" id="544730"/>
    <lineage>
        <taxon>Eukaryota</taxon>
        <taxon>Viridiplantae</taxon>
        <taxon>Streptophyta</taxon>
        <taxon>Embryophyta</taxon>
        <taxon>Tracheophyta</taxon>
        <taxon>Spermatophyta</taxon>
        <taxon>Magnoliopsida</taxon>
        <taxon>Liliopsida</taxon>
        <taxon>Poales</taxon>
        <taxon>Cyperaceae</taxon>
        <taxon>Cyperoideae</taxon>
        <taxon>Cariceae</taxon>
        <taxon>Carex</taxon>
        <taxon>Carex subgen. Euthyceras</taxon>
    </lineage>
</organism>
<keyword evidence="4" id="KW-1185">Reference proteome</keyword>
<gene>
    <name evidence="3" type="ORF">FCM35_KLT08026</name>
</gene>
<dbReference type="Proteomes" id="UP000623129">
    <property type="component" value="Unassembled WGS sequence"/>
</dbReference>